<dbReference type="InterPro" id="IPR011012">
    <property type="entry name" value="Longin-like_dom_sf"/>
</dbReference>
<dbReference type="Proteomes" id="UP000834106">
    <property type="component" value="Chromosome 10"/>
</dbReference>
<dbReference type="Gene3D" id="3.30.450.60">
    <property type="match status" value="1"/>
</dbReference>
<dbReference type="AlphaFoldDB" id="A0AAD2DZC1"/>
<reference evidence="6" key="1">
    <citation type="submission" date="2023-05" db="EMBL/GenBank/DDBJ databases">
        <authorList>
            <person name="Huff M."/>
        </authorList>
    </citation>
    <scope>NUCLEOTIDE SEQUENCE</scope>
</reference>
<dbReference type="GO" id="GO:0016192">
    <property type="term" value="P:vesicle-mediated transport"/>
    <property type="evidence" value="ECO:0007669"/>
    <property type="project" value="InterPro"/>
</dbReference>
<dbReference type="Gene3D" id="2.60.40.1170">
    <property type="entry name" value="Mu homology domain, subdomain B"/>
    <property type="match status" value="1"/>
</dbReference>
<keyword evidence="2" id="KW-0813">Transport</keyword>
<organism evidence="6 7">
    <name type="scientific">Fraxinus pennsylvanica</name>
    <dbReference type="NCBI Taxonomy" id="56036"/>
    <lineage>
        <taxon>Eukaryota</taxon>
        <taxon>Viridiplantae</taxon>
        <taxon>Streptophyta</taxon>
        <taxon>Embryophyta</taxon>
        <taxon>Tracheophyta</taxon>
        <taxon>Spermatophyta</taxon>
        <taxon>Magnoliopsida</taxon>
        <taxon>eudicotyledons</taxon>
        <taxon>Gunneridae</taxon>
        <taxon>Pentapetalae</taxon>
        <taxon>asterids</taxon>
        <taxon>lamiids</taxon>
        <taxon>Lamiales</taxon>
        <taxon>Oleaceae</taxon>
        <taxon>Oleeae</taxon>
        <taxon>Fraxinus</taxon>
    </lineage>
</organism>
<evidence type="ECO:0000256" key="2">
    <source>
        <dbReference type="ARBA" id="ARBA00022448"/>
    </source>
</evidence>
<keyword evidence="7" id="KW-1185">Reference proteome</keyword>
<evidence type="ECO:0000313" key="6">
    <source>
        <dbReference type="EMBL" id="CAI9768910.1"/>
    </source>
</evidence>
<dbReference type="InterPro" id="IPR050431">
    <property type="entry name" value="Adaptor_comp_med_subunit"/>
</dbReference>
<dbReference type="InterPro" id="IPR036168">
    <property type="entry name" value="AP2_Mu_C_sf"/>
</dbReference>
<gene>
    <name evidence="6" type="ORF">FPE_LOCUS17380</name>
</gene>
<dbReference type="PROSITE" id="PS51072">
    <property type="entry name" value="MHD"/>
    <property type="match status" value="1"/>
</dbReference>
<dbReference type="SUPFAM" id="SSF49447">
    <property type="entry name" value="Second domain of Mu2 adaptin subunit (ap50) of ap2 adaptor"/>
    <property type="match status" value="1"/>
</dbReference>
<dbReference type="SUPFAM" id="SSF64356">
    <property type="entry name" value="SNARE-like"/>
    <property type="match status" value="1"/>
</dbReference>
<dbReference type="GO" id="GO:0006886">
    <property type="term" value="P:intracellular protein transport"/>
    <property type="evidence" value="ECO:0007669"/>
    <property type="project" value="InterPro"/>
</dbReference>
<name>A0AAD2DZC1_9LAMI</name>
<evidence type="ECO:0000259" key="5">
    <source>
        <dbReference type="PROSITE" id="PS51072"/>
    </source>
</evidence>
<dbReference type="CDD" id="cd14837">
    <property type="entry name" value="AP3_Mu_N"/>
    <property type="match status" value="1"/>
</dbReference>
<proteinExistence type="predicted"/>
<accession>A0AAD2DZC1</accession>
<dbReference type="Pfam" id="PF00928">
    <property type="entry name" value="Adap_comp_sub"/>
    <property type="match status" value="1"/>
</dbReference>
<dbReference type="EMBL" id="OU503045">
    <property type="protein sequence ID" value="CAI9768910.1"/>
    <property type="molecule type" value="Genomic_DNA"/>
</dbReference>
<dbReference type="GO" id="GO:0012505">
    <property type="term" value="C:endomembrane system"/>
    <property type="evidence" value="ECO:0007669"/>
    <property type="project" value="UniProtKB-SubCell"/>
</dbReference>
<protein>
    <recommendedName>
        <fullName evidence="5">MHD domain-containing protein</fullName>
    </recommendedName>
</protein>
<sequence length="248" mass="27797">MASLSPQLLLYPYVHTLVSNLTVGSFHTLASLTHYLFQVVHEGITFLACTQVEMPPLMAIEFLSGATVVLSDYLGSLIEDLIKDNFVIVYGLLDEMIDNGFPLTTEPNILREMIAPPNIVSKVLSFITGNVCNRWNFGEMCDVWRSSSKFHLSYLPDLTLSFVNPSILNDVRFHPCVRLRLWEANQILSFVPPDGEFKLLRYRVKKLKSTPIYVNPQLSLDSGTCLISVLVGIRNDPGKSIGSITVQF</sequence>
<comment type="subcellular location">
    <subcellularLocation>
        <location evidence="1">Endomembrane system</location>
    </subcellularLocation>
</comment>
<dbReference type="GO" id="GO:0030131">
    <property type="term" value="C:clathrin adaptor complex"/>
    <property type="evidence" value="ECO:0007669"/>
    <property type="project" value="InterPro"/>
</dbReference>
<evidence type="ECO:0000313" key="7">
    <source>
        <dbReference type="Proteomes" id="UP000834106"/>
    </source>
</evidence>
<dbReference type="InterPro" id="IPR028565">
    <property type="entry name" value="MHD"/>
</dbReference>
<evidence type="ECO:0000256" key="4">
    <source>
        <dbReference type="ARBA" id="ARBA00023136"/>
    </source>
</evidence>
<evidence type="ECO:0000256" key="3">
    <source>
        <dbReference type="ARBA" id="ARBA00022927"/>
    </source>
</evidence>
<dbReference type="PANTHER" id="PTHR10529">
    <property type="entry name" value="AP COMPLEX SUBUNIT MU"/>
    <property type="match status" value="1"/>
</dbReference>
<dbReference type="PRINTS" id="PR00314">
    <property type="entry name" value="CLATHRINADPT"/>
</dbReference>
<keyword evidence="3" id="KW-0653">Protein transport</keyword>
<evidence type="ECO:0000256" key="1">
    <source>
        <dbReference type="ARBA" id="ARBA00004308"/>
    </source>
</evidence>
<dbReference type="InterPro" id="IPR001392">
    <property type="entry name" value="Clathrin_mu"/>
</dbReference>
<keyword evidence="4" id="KW-0472">Membrane</keyword>
<feature type="domain" description="MHD" evidence="5">
    <location>
        <begin position="116"/>
        <end position="248"/>
    </location>
</feature>